<dbReference type="PANTHER" id="PTHR38731:SF1">
    <property type="entry name" value="FECR PROTEIN DOMAIN-CONTAINING PROTEIN"/>
    <property type="match status" value="1"/>
</dbReference>
<organism evidence="2 3">
    <name type="scientific">candidate division WOR-3 bacterium</name>
    <dbReference type="NCBI Taxonomy" id="2052148"/>
    <lineage>
        <taxon>Bacteria</taxon>
        <taxon>Bacteria division WOR-3</taxon>
    </lineage>
</organism>
<dbReference type="Pfam" id="PF04773">
    <property type="entry name" value="FecR"/>
    <property type="match status" value="1"/>
</dbReference>
<proteinExistence type="predicted"/>
<dbReference type="InterPro" id="IPR006860">
    <property type="entry name" value="FecR"/>
</dbReference>
<protein>
    <recommendedName>
        <fullName evidence="1">FecR protein domain-containing protein</fullName>
    </recommendedName>
</protein>
<dbReference type="Gene3D" id="2.60.120.1440">
    <property type="match status" value="1"/>
</dbReference>
<dbReference type="EMBL" id="DRIG01000001">
    <property type="protein sequence ID" value="HEC77513.1"/>
    <property type="molecule type" value="Genomic_DNA"/>
</dbReference>
<accession>A0A9C9EK52</accession>
<feature type="domain" description="FecR protein" evidence="1">
    <location>
        <begin position="50"/>
        <end position="148"/>
    </location>
</feature>
<dbReference type="AlphaFoldDB" id="A0A9C9EK52"/>
<reference evidence="2" key="1">
    <citation type="journal article" date="2020" name="mSystems">
        <title>Genome- and Community-Level Interaction Insights into Carbon Utilization and Element Cycling Functions of Hydrothermarchaeota in Hydrothermal Sediment.</title>
        <authorList>
            <person name="Zhou Z."/>
            <person name="Liu Y."/>
            <person name="Xu W."/>
            <person name="Pan J."/>
            <person name="Luo Z.H."/>
            <person name="Li M."/>
        </authorList>
    </citation>
    <scope>NUCLEOTIDE SEQUENCE</scope>
    <source>
        <strain evidence="2">HyVt-388</strain>
    </source>
</reference>
<dbReference type="PANTHER" id="PTHR38731">
    <property type="entry name" value="LIPL45-RELATED LIPOPROTEIN-RELATED"/>
    <property type="match status" value="1"/>
</dbReference>
<evidence type="ECO:0000313" key="3">
    <source>
        <dbReference type="Proteomes" id="UP000885826"/>
    </source>
</evidence>
<evidence type="ECO:0000259" key="1">
    <source>
        <dbReference type="Pfam" id="PF04773"/>
    </source>
</evidence>
<dbReference type="Proteomes" id="UP000885826">
    <property type="component" value="Unassembled WGS sequence"/>
</dbReference>
<gene>
    <name evidence="2" type="ORF">ENI34_00035</name>
</gene>
<evidence type="ECO:0000313" key="2">
    <source>
        <dbReference type="EMBL" id="HEC77513.1"/>
    </source>
</evidence>
<comment type="caution">
    <text evidence="2">The sequence shown here is derived from an EMBL/GenBank/DDBJ whole genome shotgun (WGS) entry which is preliminary data.</text>
</comment>
<sequence>MNIFLSALTLFFFNTEIPAKISYMVGTVHIERGGKLYSAVLNTPLYVDDIITTKDESECEVQFSNYSLIHLEPNSSIKIERKEETEKGIFHRIFASLGEIVAKVTKLNKGDEYEVRTEAAQAFIRGTTFKTRIEEDGSSSFSVFEGKVAVKSVLEGAKEVLLDEHFKSKIKKGEPAPFIDKLSELEIVTFAEEFKEFIKRGKILDELRKKFEEEKEKKKKELLEEGKKKIKGLFK</sequence>
<name>A0A9C9EK52_UNCW3</name>